<dbReference type="Gene3D" id="3.90.550.10">
    <property type="entry name" value="Spore Coat Polysaccharide Biosynthesis Protein SpsA, Chain A"/>
    <property type="match status" value="1"/>
</dbReference>
<feature type="transmembrane region" description="Helical" evidence="2">
    <location>
        <begin position="712"/>
        <end position="731"/>
    </location>
</feature>
<accession>A0AAU7JV96</accession>
<sequence>MTLAPPHGSVDTDLPVAVATVTAVLVLRGPASALPQTLDALAHQARRPDRLVVVDSGDDGNAVETVRAHLDLAAAIPATTYVTVPSTLSVAQAVRAALATERSDSDVAGHGDAVDPLAQAQVPHLWILTADSAAAPMTLARLLDAVRRSPSVGVAGPKLLDWTAPGALRSVGVQLTRSGRVIPSPVVGEPDQGQYDRRSDVLAVPSTGMLVERDLFDRLDGPDPVFGDFGADVDFSWRAHQAGRRVVVVPKATVRTGAPALEVAVDQVPATSDATTTADSATTAAADSATTATSADSATRRRRQVRRVALTRCAWWALPLLAVWIAVSSAVAALALLVAKRPRAAWAELSDLGAVLTPWRVLGARWRSRGTRTVRRRDLTGLFVPPSTVLRHTSDLVHDQVSSDDGRLATSTQTAVEPGPVADEVQDLHVLGSTWASRFARNPGLLAVLLVGITSLVATRSMGGGVVDRLSQGLVGGELLGVRATAGATWHAWLDGWHGAGLGQSAEQGPHLVVLAALAWLVAHVPVVGAPDSPLGAATAVLVTFAMPLATLTAYLAGRVVTRSAWPRGLAALAWGSTAVLTTAVASGRLGGVVAAIVLPLVVAGFALVARRGGSATATAATVLATAVLGAFVPAFLPLAALVAVLVVVLGSGSARLRGLALLVGPVLLLGPWVAALVEQPQLFLTGPGLSVWGAGQALPWQLALLHPGGPASYPVLVSAPIVVAGVLGLVRGGSGRGWAASALAGLGLVGLGYAVLAPRLVLGHVPVGEPGAGSDITAWSGTGLYLLALALLAAALLGTQGLSVRHSTGGWLALLRWPIAAAVIVAVIAGVGWTTWRTLGDTLGAWTDPRPAVAVDQAESGIGNRMLLLEPGKAGLAYSLLGREPGDVARVLPATQLGRPGTTVLATAVSHLFETGAAPGELDPARDLSDLAVGFVGLRTDGGDPRIRVLDGTAGLSRLGEHDGVTFWRVLAGGADSVDDALAPSRARIVTRTSDQALPVVGDHGRLLERVTVPASASLVLAETADWVRHARVTVDGHVLAPAGDTAAYGLPAGRHTIAVEVLPTSPLWRWAQGAALLLALFLALPFGRRTSRRQR</sequence>
<proteinExistence type="predicted"/>
<feature type="compositionally biased region" description="Low complexity" evidence="1">
    <location>
        <begin position="270"/>
        <end position="297"/>
    </location>
</feature>
<keyword evidence="3" id="KW-0328">Glycosyltransferase</keyword>
<evidence type="ECO:0000256" key="1">
    <source>
        <dbReference type="SAM" id="MobiDB-lite"/>
    </source>
</evidence>
<dbReference type="EMBL" id="CP157483">
    <property type="protein sequence ID" value="XBO44342.1"/>
    <property type="molecule type" value="Genomic_DNA"/>
</dbReference>
<feature type="transmembrane region" description="Helical" evidence="2">
    <location>
        <begin position="657"/>
        <end position="676"/>
    </location>
</feature>
<organism evidence="3">
    <name type="scientific">Pedococcus sp. KACC 23699</name>
    <dbReference type="NCBI Taxonomy" id="3149228"/>
    <lineage>
        <taxon>Bacteria</taxon>
        <taxon>Bacillati</taxon>
        <taxon>Actinomycetota</taxon>
        <taxon>Actinomycetes</taxon>
        <taxon>Micrococcales</taxon>
        <taxon>Intrasporangiaceae</taxon>
        <taxon>Pedococcus</taxon>
    </lineage>
</organism>
<name>A0AAU7JV96_9MICO</name>
<dbReference type="GO" id="GO:0016757">
    <property type="term" value="F:glycosyltransferase activity"/>
    <property type="evidence" value="ECO:0007669"/>
    <property type="project" value="UniProtKB-KW"/>
</dbReference>
<dbReference type="Pfam" id="PF13641">
    <property type="entry name" value="Glyco_tranf_2_3"/>
    <property type="match status" value="1"/>
</dbReference>
<keyword evidence="3" id="KW-0808">Transferase</keyword>
<feature type="transmembrane region" description="Helical" evidence="2">
    <location>
        <begin position="777"/>
        <end position="800"/>
    </location>
</feature>
<keyword evidence="2" id="KW-0472">Membrane</keyword>
<feature type="transmembrane region" description="Helical" evidence="2">
    <location>
        <begin position="314"/>
        <end position="339"/>
    </location>
</feature>
<feature type="transmembrane region" description="Helical" evidence="2">
    <location>
        <begin position="1069"/>
        <end position="1089"/>
    </location>
</feature>
<dbReference type="EC" id="2.4.-.-" evidence="3"/>
<keyword evidence="2" id="KW-0812">Transmembrane</keyword>
<dbReference type="InterPro" id="IPR029044">
    <property type="entry name" value="Nucleotide-diphossugar_trans"/>
</dbReference>
<feature type="transmembrane region" description="Helical" evidence="2">
    <location>
        <begin position="738"/>
        <end position="757"/>
    </location>
</feature>
<feature type="transmembrane region" description="Helical" evidence="2">
    <location>
        <begin position="812"/>
        <end position="834"/>
    </location>
</feature>
<protein>
    <submittedName>
        <fullName evidence="3">Glycosyltransferase</fullName>
        <ecNumber evidence="3">2.4.-.-</ecNumber>
    </submittedName>
</protein>
<dbReference type="RefSeq" id="WP_406831830.1">
    <property type="nucleotide sequence ID" value="NZ_CP157483.1"/>
</dbReference>
<dbReference type="PANTHER" id="PTHR43685">
    <property type="entry name" value="GLYCOSYLTRANSFERASE"/>
    <property type="match status" value="1"/>
</dbReference>
<feature type="transmembrane region" description="Helical" evidence="2">
    <location>
        <begin position="535"/>
        <end position="557"/>
    </location>
</feature>
<keyword evidence="2" id="KW-1133">Transmembrane helix</keyword>
<dbReference type="AlphaFoldDB" id="A0AAU7JV96"/>
<evidence type="ECO:0000256" key="2">
    <source>
        <dbReference type="SAM" id="Phobius"/>
    </source>
</evidence>
<evidence type="ECO:0000313" key="3">
    <source>
        <dbReference type="EMBL" id="XBO44342.1"/>
    </source>
</evidence>
<dbReference type="InterPro" id="IPR050834">
    <property type="entry name" value="Glycosyltransf_2"/>
</dbReference>
<feature type="region of interest" description="Disordered" evidence="1">
    <location>
        <begin position="269"/>
        <end position="298"/>
    </location>
</feature>
<dbReference type="SUPFAM" id="SSF53448">
    <property type="entry name" value="Nucleotide-diphospho-sugar transferases"/>
    <property type="match status" value="1"/>
</dbReference>
<feature type="transmembrane region" description="Helical" evidence="2">
    <location>
        <begin position="622"/>
        <end position="651"/>
    </location>
</feature>
<reference evidence="3" key="1">
    <citation type="submission" date="2024-05" db="EMBL/GenBank/DDBJ databases">
        <authorList>
            <person name="Kim S."/>
            <person name="Heo J."/>
            <person name="Choi H."/>
            <person name="Choi Y."/>
            <person name="Kwon S.-W."/>
            <person name="Kim Y."/>
        </authorList>
    </citation>
    <scope>NUCLEOTIDE SEQUENCE</scope>
    <source>
        <strain evidence="3">KACC 23699</strain>
    </source>
</reference>
<gene>
    <name evidence="3" type="ORF">ABEG17_03145</name>
</gene>
<dbReference type="PANTHER" id="PTHR43685:SF3">
    <property type="entry name" value="SLR2126 PROTEIN"/>
    <property type="match status" value="1"/>
</dbReference>
<feature type="transmembrane region" description="Helical" evidence="2">
    <location>
        <begin position="592"/>
        <end position="610"/>
    </location>
</feature>